<name>A0A6G9XMA7_NOCBR</name>
<dbReference type="EMBL" id="CP046171">
    <property type="protein sequence ID" value="QIS02046.1"/>
    <property type="molecule type" value="Genomic_DNA"/>
</dbReference>
<dbReference type="Pfam" id="PF03704">
    <property type="entry name" value="BTAD"/>
    <property type="match status" value="1"/>
</dbReference>
<dbReference type="GO" id="GO:0043531">
    <property type="term" value="F:ADP binding"/>
    <property type="evidence" value="ECO:0007669"/>
    <property type="project" value="InterPro"/>
</dbReference>
<dbReference type="SMART" id="SM00862">
    <property type="entry name" value="Trans_reg_C"/>
    <property type="match status" value="1"/>
</dbReference>
<dbReference type="GO" id="GO:0003677">
    <property type="term" value="F:DNA binding"/>
    <property type="evidence" value="ECO:0007669"/>
    <property type="project" value="UniProtKB-UniRule"/>
</dbReference>
<evidence type="ECO:0000256" key="4">
    <source>
        <dbReference type="ARBA" id="ARBA00023163"/>
    </source>
</evidence>
<dbReference type="Gene3D" id="1.10.10.10">
    <property type="entry name" value="Winged helix-like DNA-binding domain superfamily/Winged helix DNA-binding domain"/>
    <property type="match status" value="1"/>
</dbReference>
<evidence type="ECO:0000256" key="5">
    <source>
        <dbReference type="PROSITE-ProRule" id="PRU01091"/>
    </source>
</evidence>
<dbReference type="PANTHER" id="PTHR35807:SF1">
    <property type="entry name" value="TRANSCRIPTIONAL REGULATOR REDD"/>
    <property type="match status" value="1"/>
</dbReference>
<dbReference type="InterPro" id="IPR001867">
    <property type="entry name" value="OmpR/PhoB-type_DNA-bd"/>
</dbReference>
<dbReference type="InterPro" id="IPR036388">
    <property type="entry name" value="WH-like_DNA-bd_sf"/>
</dbReference>
<dbReference type="PRINTS" id="PR00364">
    <property type="entry name" value="DISEASERSIST"/>
</dbReference>
<dbReference type="SMART" id="SM01043">
    <property type="entry name" value="BTAD"/>
    <property type="match status" value="1"/>
</dbReference>
<evidence type="ECO:0000259" key="6">
    <source>
        <dbReference type="PROSITE" id="PS51755"/>
    </source>
</evidence>
<dbReference type="SUPFAM" id="SSF46894">
    <property type="entry name" value="C-terminal effector domain of the bipartite response regulators"/>
    <property type="match status" value="1"/>
</dbReference>
<dbReference type="SUPFAM" id="SSF52540">
    <property type="entry name" value="P-loop containing nucleoside triphosphate hydrolases"/>
    <property type="match status" value="1"/>
</dbReference>
<dbReference type="PANTHER" id="PTHR35807">
    <property type="entry name" value="TRANSCRIPTIONAL REGULATOR REDD-RELATED"/>
    <property type="match status" value="1"/>
</dbReference>
<dbReference type="Proteomes" id="UP000501705">
    <property type="component" value="Chromosome"/>
</dbReference>
<evidence type="ECO:0000313" key="7">
    <source>
        <dbReference type="EMBL" id="QIS02046.1"/>
    </source>
</evidence>
<protein>
    <submittedName>
        <fullName evidence="7">Tetratricopeptide repeat protein</fullName>
    </submittedName>
</protein>
<dbReference type="Gene3D" id="1.25.40.10">
    <property type="entry name" value="Tetratricopeptide repeat domain"/>
    <property type="match status" value="2"/>
</dbReference>
<accession>A0A6G9XMA7</accession>
<dbReference type="CDD" id="cd15831">
    <property type="entry name" value="BTAD"/>
    <property type="match status" value="1"/>
</dbReference>
<evidence type="ECO:0000256" key="2">
    <source>
        <dbReference type="ARBA" id="ARBA00023015"/>
    </source>
</evidence>
<dbReference type="SUPFAM" id="SSF48452">
    <property type="entry name" value="TPR-like"/>
    <property type="match status" value="2"/>
</dbReference>
<dbReference type="PROSITE" id="PS51755">
    <property type="entry name" value="OMPR_PHOB"/>
    <property type="match status" value="1"/>
</dbReference>
<dbReference type="AlphaFoldDB" id="A0A6G9XMA7"/>
<dbReference type="Pfam" id="PF00486">
    <property type="entry name" value="Trans_reg_C"/>
    <property type="match status" value="1"/>
</dbReference>
<dbReference type="GO" id="GO:0006355">
    <property type="term" value="P:regulation of DNA-templated transcription"/>
    <property type="evidence" value="ECO:0007669"/>
    <property type="project" value="InterPro"/>
</dbReference>
<dbReference type="Pfam" id="PF13424">
    <property type="entry name" value="TPR_12"/>
    <property type="match status" value="1"/>
</dbReference>
<feature type="DNA-binding region" description="OmpR/PhoB-type" evidence="5">
    <location>
        <begin position="1"/>
        <end position="98"/>
    </location>
</feature>
<dbReference type="Pfam" id="PF00931">
    <property type="entry name" value="NB-ARC"/>
    <property type="match status" value="1"/>
</dbReference>
<dbReference type="InterPro" id="IPR002182">
    <property type="entry name" value="NB-ARC"/>
</dbReference>
<keyword evidence="2" id="KW-0805">Transcription regulation</keyword>
<proteinExistence type="inferred from homology"/>
<dbReference type="InterPro" id="IPR027417">
    <property type="entry name" value="P-loop_NTPase"/>
</dbReference>
<keyword evidence="3 5" id="KW-0238">DNA-binding</keyword>
<feature type="domain" description="OmpR/PhoB-type" evidence="6">
    <location>
        <begin position="1"/>
        <end position="98"/>
    </location>
</feature>
<gene>
    <name evidence="7" type="ORF">F5X71_06695</name>
</gene>
<dbReference type="InterPro" id="IPR016032">
    <property type="entry name" value="Sig_transdc_resp-reg_C-effctor"/>
</dbReference>
<sequence>MVHFVVLGEVKGWRGEAPLHLGPPQRRAVLAALLLRAGNAVTAAELVEGIWGERPVPRAIAALRTHVAQLRRALEPDRTPRAPATVLVSVGDGYALRIAPQATDVAEVERLVSAAGQLRDRDPVAARAKLVTALGKWQGNALSGLPGPFAERQRFRLEQWRLAILEDRLALDIETGRSSAAVAELGPLIEEHPLRERFRALLMTALYHCGRQSDALHAYAQARRALVDGVGVEPGPELSVVHERILRGAMPPIAVNAEPDAATETGGAAEPSTRPSVAIARGLDPVPAQLPPDIADFTGRARLVAELAGQLTGAGSAVAISAVGGMGGVGKTTLALHVAHRVRDRFPDGQLYANLRGVDPVPTPPGAALGGFLRALGVAEGDIPSTVDERAAALRTRLSGKRILMVLDNARDYSQVAPLLAGSAVLITSRSALTELPAVTRTRLDVLDEAEATTLLVHILGAERVAAEADAAREVVAQCGFLPLAVRIVGARLAVRPHWTIASFAARLADEKNRLDVLKTGELAVEAAFHLGYRQLTDRQAKAFRTLALAQVPDLSVDCIAAILGLTEPEAEQVCESLVDLSLLETTAPGRYRFHDLLRLFACGQADEDESAVLVRVLDYHLASARNLLSAIDYSNTARLLVPTTAAGRTFHGGSDGQAWNDIERPVVIALHQQAARVGGHALEVAADLAWVMAELMDAGTQARELSRALESLLDTAIAEDNHGAERRIRTALGALLQVGLGEVEASLAHLRAVSGPTTNDVDRRLSVLASVLLGVAARRLGDAGASHRHFEHATELTRALGDRSMEAWCLALVTRTYCEAGQYEEAVRMAGRAIALARDSSNPVALGWATHELAATLSMRGDHARAIELGTDAVHAAQRNGVRLWEGWARTRLAQIQLRAGNVAEAQANAADALHLLTKAADPIDRARAMALHAAALAAQGRRARAEREFREASEIFRRAGLSAPTIDRLFGTGGPESGATGE</sequence>
<dbReference type="Gene3D" id="3.40.50.300">
    <property type="entry name" value="P-loop containing nucleotide triphosphate hydrolases"/>
    <property type="match status" value="1"/>
</dbReference>
<dbReference type="InterPro" id="IPR011990">
    <property type="entry name" value="TPR-like_helical_dom_sf"/>
</dbReference>
<dbReference type="InterPro" id="IPR005158">
    <property type="entry name" value="BTAD"/>
</dbReference>
<dbReference type="GO" id="GO:0000160">
    <property type="term" value="P:phosphorelay signal transduction system"/>
    <property type="evidence" value="ECO:0007669"/>
    <property type="project" value="InterPro"/>
</dbReference>
<organism evidence="7 8">
    <name type="scientific">Nocardia brasiliensis</name>
    <dbReference type="NCBI Taxonomy" id="37326"/>
    <lineage>
        <taxon>Bacteria</taxon>
        <taxon>Bacillati</taxon>
        <taxon>Actinomycetota</taxon>
        <taxon>Actinomycetes</taxon>
        <taxon>Mycobacteriales</taxon>
        <taxon>Nocardiaceae</taxon>
        <taxon>Nocardia</taxon>
    </lineage>
</organism>
<comment type="similarity">
    <text evidence="1">Belongs to the AfsR/DnrI/RedD regulatory family.</text>
</comment>
<keyword evidence="4" id="KW-0804">Transcription</keyword>
<evidence type="ECO:0000313" key="8">
    <source>
        <dbReference type="Proteomes" id="UP000501705"/>
    </source>
</evidence>
<evidence type="ECO:0000256" key="1">
    <source>
        <dbReference type="ARBA" id="ARBA00005820"/>
    </source>
</evidence>
<reference evidence="7 8" key="1">
    <citation type="journal article" date="2019" name="ACS Chem. Biol.">
        <title>Identification and Mobilization of a Cryptic Antibiotic Biosynthesis Gene Locus from a Human-Pathogenic Nocardia Isolate.</title>
        <authorList>
            <person name="Herisse M."/>
            <person name="Ishida K."/>
            <person name="Porter J.L."/>
            <person name="Howden B."/>
            <person name="Hertweck C."/>
            <person name="Stinear T.P."/>
            <person name="Pidot S.J."/>
        </authorList>
    </citation>
    <scope>NUCLEOTIDE SEQUENCE [LARGE SCALE GENOMIC DNA]</scope>
    <source>
        <strain evidence="7 8">AUSMDU00024985</strain>
    </source>
</reference>
<evidence type="ECO:0000256" key="3">
    <source>
        <dbReference type="ARBA" id="ARBA00023125"/>
    </source>
</evidence>
<dbReference type="InterPro" id="IPR051677">
    <property type="entry name" value="AfsR-DnrI-RedD_regulator"/>
</dbReference>